<comment type="caution">
    <text evidence="1">The sequence shown here is derived from an EMBL/GenBank/DDBJ whole genome shotgun (WGS) entry which is preliminary data.</text>
</comment>
<gene>
    <name evidence="1" type="ORF">U0070_013555</name>
</gene>
<proteinExistence type="predicted"/>
<reference evidence="1 2" key="1">
    <citation type="journal article" date="2023" name="bioRxiv">
        <title>Conserved and derived expression patterns and positive selection on dental genes reveal complex evolutionary context of ever-growing rodent molars.</title>
        <authorList>
            <person name="Calamari Z.T."/>
            <person name="Song A."/>
            <person name="Cohen E."/>
            <person name="Akter M."/>
            <person name="Roy R.D."/>
            <person name="Hallikas O."/>
            <person name="Christensen M.M."/>
            <person name="Li P."/>
            <person name="Marangoni P."/>
            <person name="Jernvall J."/>
            <person name="Klein O.D."/>
        </authorList>
    </citation>
    <scope>NUCLEOTIDE SEQUENCE [LARGE SCALE GENOMIC DNA]</scope>
    <source>
        <strain evidence="1">V071</strain>
    </source>
</reference>
<evidence type="ECO:0000313" key="1">
    <source>
        <dbReference type="EMBL" id="KAK7810901.1"/>
    </source>
</evidence>
<organism evidence="1 2">
    <name type="scientific">Myodes glareolus</name>
    <name type="common">Bank vole</name>
    <name type="synonym">Clethrionomys glareolus</name>
    <dbReference type="NCBI Taxonomy" id="447135"/>
    <lineage>
        <taxon>Eukaryota</taxon>
        <taxon>Metazoa</taxon>
        <taxon>Chordata</taxon>
        <taxon>Craniata</taxon>
        <taxon>Vertebrata</taxon>
        <taxon>Euteleostomi</taxon>
        <taxon>Mammalia</taxon>
        <taxon>Eutheria</taxon>
        <taxon>Euarchontoglires</taxon>
        <taxon>Glires</taxon>
        <taxon>Rodentia</taxon>
        <taxon>Myomorpha</taxon>
        <taxon>Muroidea</taxon>
        <taxon>Cricetidae</taxon>
        <taxon>Arvicolinae</taxon>
        <taxon>Myodes</taxon>
    </lineage>
</organism>
<dbReference type="PANTHER" id="PTHR13608:SF3">
    <property type="entry name" value="ARMADILLO-LIKE HELICAL DOMAIN-CONTAINING PROTEIN 3"/>
    <property type="match status" value="1"/>
</dbReference>
<evidence type="ECO:0008006" key="3">
    <source>
        <dbReference type="Google" id="ProtNLM"/>
    </source>
</evidence>
<dbReference type="InterPro" id="IPR039868">
    <property type="entry name" value="ARMD3-like"/>
</dbReference>
<dbReference type="GO" id="GO:0005829">
    <property type="term" value="C:cytosol"/>
    <property type="evidence" value="ECO:0007669"/>
    <property type="project" value="TreeGrafter"/>
</dbReference>
<dbReference type="EMBL" id="JBBHLL010000185">
    <property type="protein sequence ID" value="KAK7810901.1"/>
    <property type="molecule type" value="Genomic_DNA"/>
</dbReference>
<accession>A0AAW0I8X8</accession>
<name>A0AAW0I8X8_MYOGA</name>
<evidence type="ECO:0000313" key="2">
    <source>
        <dbReference type="Proteomes" id="UP001488838"/>
    </source>
</evidence>
<sequence length="393" mass="43709">MAQVEKRGGLLRKSSASKKPLKEKVVLMYDEIFMTEDPSKCSPRFWEELFLMKVNLEYLEGKLESLDGEELMKIKDNVNCLFQHCIQALGEEHPIRVVNALQTLCALIRGVHQKNKSTSGFDIINMLMGFDKAELCMKVTDNISQNTILEYVMINSIFEAILQILSHPPSRREHGYDAVVLLALLVNYRKYESVNPYIVKLSIVDDEATLNGMGLVITQALSEYNRQYKDKEEEHQSGFFSALTNMVGSMFIADAPEKISVQTNEAILLALYEAVHLNRNFITVLAQSHPEMGLVTTPVSPTPAAPVTPLGTTPPSSDVISSVELSLDADVQTSNLLITFLKYSSIVMQDTKGKTCCLGDVPSVKEQRLNFEAFICVLLGPPVQVVDLGSGKQ</sequence>
<dbReference type="AlphaFoldDB" id="A0AAW0I8X8"/>
<protein>
    <recommendedName>
        <fullName evidence="3">Armadillo like helical domain containing 3</fullName>
    </recommendedName>
</protein>
<dbReference type="Proteomes" id="UP001488838">
    <property type="component" value="Unassembled WGS sequence"/>
</dbReference>
<dbReference type="PANTHER" id="PTHR13608">
    <property type="entry name" value="ARMADILLO-LIKE HELICAL DOMAIN-CONTAINING PROTEIN 3"/>
    <property type="match status" value="1"/>
</dbReference>
<keyword evidence="2" id="KW-1185">Reference proteome</keyword>